<dbReference type="EMBL" id="JACCBF010000001">
    <property type="protein sequence ID" value="NYD33862.1"/>
    <property type="molecule type" value="Genomic_DNA"/>
</dbReference>
<dbReference type="RefSeq" id="WP_179729851.1">
    <property type="nucleotide sequence ID" value="NZ_BAABEF010000001.1"/>
</dbReference>
<proteinExistence type="predicted"/>
<name>A0A852S527_9ACTN</name>
<dbReference type="Proteomes" id="UP000582231">
    <property type="component" value="Unassembled WGS sequence"/>
</dbReference>
<dbReference type="Gene3D" id="2.30.130.30">
    <property type="entry name" value="Hypothetical protein"/>
    <property type="match status" value="1"/>
</dbReference>
<evidence type="ECO:0000313" key="2">
    <source>
        <dbReference type="Proteomes" id="UP000582231"/>
    </source>
</evidence>
<gene>
    <name evidence="1" type="ORF">BJ958_005408</name>
</gene>
<evidence type="ECO:0008006" key="3">
    <source>
        <dbReference type="Google" id="ProtNLM"/>
    </source>
</evidence>
<sequence length="163" mass="18003">MKALTVQQPWAWAIVHGGKTIENRTQAWKYRGPLAIHAGARLSQRGCDVVPEILAETRGCQVGDYLGEELTYGAIIGVARLVDVHLAESAIDAEWGSSVIRSVVCCDSPWAEQSYIEHGGRGRRDVVHLVLEDPRPIDPIPCKGRLGLWTPDQDVLDQLREEA</sequence>
<evidence type="ECO:0000313" key="1">
    <source>
        <dbReference type="EMBL" id="NYD33862.1"/>
    </source>
</evidence>
<protein>
    <recommendedName>
        <fullName evidence="3">ASCH domain-containing protein</fullName>
    </recommendedName>
</protein>
<dbReference type="InterPro" id="IPR015947">
    <property type="entry name" value="PUA-like_sf"/>
</dbReference>
<accession>A0A852S527</accession>
<organism evidence="1 2">
    <name type="scientific">Nocardioides kongjuensis</name>
    <dbReference type="NCBI Taxonomy" id="349522"/>
    <lineage>
        <taxon>Bacteria</taxon>
        <taxon>Bacillati</taxon>
        <taxon>Actinomycetota</taxon>
        <taxon>Actinomycetes</taxon>
        <taxon>Propionibacteriales</taxon>
        <taxon>Nocardioidaceae</taxon>
        <taxon>Nocardioides</taxon>
    </lineage>
</organism>
<dbReference type="AlphaFoldDB" id="A0A852S527"/>
<reference evidence="1 2" key="1">
    <citation type="submission" date="2020-07" db="EMBL/GenBank/DDBJ databases">
        <title>Sequencing the genomes of 1000 actinobacteria strains.</title>
        <authorList>
            <person name="Klenk H.-P."/>
        </authorList>
    </citation>
    <scope>NUCLEOTIDE SEQUENCE [LARGE SCALE GENOMIC DNA]</scope>
    <source>
        <strain evidence="1 2">DSM 19082</strain>
    </source>
</reference>
<dbReference type="SUPFAM" id="SSF88697">
    <property type="entry name" value="PUA domain-like"/>
    <property type="match status" value="1"/>
</dbReference>
<keyword evidence="2" id="KW-1185">Reference proteome</keyword>
<comment type="caution">
    <text evidence="1">The sequence shown here is derived from an EMBL/GenBank/DDBJ whole genome shotgun (WGS) entry which is preliminary data.</text>
</comment>